<dbReference type="PANTHER" id="PTHR30160:SF1">
    <property type="entry name" value="LIPOPOLYSACCHARIDE 1,2-N-ACETYLGLUCOSAMINETRANSFERASE-RELATED"/>
    <property type="match status" value="1"/>
</dbReference>
<dbReference type="GO" id="GO:0005829">
    <property type="term" value="C:cytosol"/>
    <property type="evidence" value="ECO:0007669"/>
    <property type="project" value="TreeGrafter"/>
</dbReference>
<accession>A0A6S6XZG3</accession>
<dbReference type="Gene3D" id="3.40.50.2000">
    <property type="entry name" value="Glycogen Phosphorylase B"/>
    <property type="match status" value="2"/>
</dbReference>
<dbReference type="AlphaFoldDB" id="A0A6S6XZG3"/>
<protein>
    <submittedName>
        <fullName evidence="3">Glycosyl transferase family 9</fullName>
    </submittedName>
</protein>
<evidence type="ECO:0000256" key="1">
    <source>
        <dbReference type="ARBA" id="ARBA00022676"/>
    </source>
</evidence>
<evidence type="ECO:0000256" key="2">
    <source>
        <dbReference type="ARBA" id="ARBA00022679"/>
    </source>
</evidence>
<organism evidence="3 4">
    <name type="scientific">Denitratisoma oestradiolicum</name>
    <dbReference type="NCBI Taxonomy" id="311182"/>
    <lineage>
        <taxon>Bacteria</taxon>
        <taxon>Pseudomonadati</taxon>
        <taxon>Pseudomonadota</taxon>
        <taxon>Betaproteobacteria</taxon>
        <taxon>Nitrosomonadales</taxon>
        <taxon>Sterolibacteriaceae</taxon>
        <taxon>Denitratisoma</taxon>
    </lineage>
</organism>
<dbReference type="Pfam" id="PF01075">
    <property type="entry name" value="Glyco_transf_9"/>
    <property type="match status" value="1"/>
</dbReference>
<dbReference type="InterPro" id="IPR002201">
    <property type="entry name" value="Glyco_trans_9"/>
</dbReference>
<gene>
    <name evidence="3" type="ORF">DENOEST_3209</name>
</gene>
<dbReference type="Proteomes" id="UP000515733">
    <property type="component" value="Chromosome"/>
</dbReference>
<sequence length="343" mass="38092">MPPGHPRILVVRRDNIGDLICTTPLLRALRQHFPQAWLAVLVSSYNQDVLAGNPDVDEIFVFPKRQQRGFLTSLWQRLGLLLTLRRRHFDDILLANGGWRYARQLGGRRMIGFRERDNGPGQQPDVVIPLPDSHLVHEVRKMEKLGLALGLPRADGPLHLLPQAEVLATLKTRLMQAGYDPARPAIGIHISSRRPVQRWPEENFAELIRRLHGAGVGQFLLYWSPGAENDPLHPGDDEKAARLQAACAGLPLIPCPTYQVKELIAAMSLAERVVCSDGGAMHVAAGLGKPILCFFGDSHIEQWRPWGVPHEVLHHDSNRVDAISVDAAIEGWQRLSATTGTAL</sequence>
<keyword evidence="1" id="KW-0328">Glycosyltransferase</keyword>
<dbReference type="GO" id="GO:0008713">
    <property type="term" value="F:ADP-heptose-lipopolysaccharide heptosyltransferase activity"/>
    <property type="evidence" value="ECO:0007669"/>
    <property type="project" value="TreeGrafter"/>
</dbReference>
<evidence type="ECO:0000313" key="3">
    <source>
        <dbReference type="EMBL" id="CAB1370363.1"/>
    </source>
</evidence>
<dbReference type="PANTHER" id="PTHR30160">
    <property type="entry name" value="TETRAACYLDISACCHARIDE 4'-KINASE-RELATED"/>
    <property type="match status" value="1"/>
</dbReference>
<keyword evidence="2 3" id="KW-0808">Transferase</keyword>
<name>A0A6S6XZG3_9PROT</name>
<dbReference type="EMBL" id="LR778301">
    <property type="protein sequence ID" value="CAB1370363.1"/>
    <property type="molecule type" value="Genomic_DNA"/>
</dbReference>
<keyword evidence="4" id="KW-1185">Reference proteome</keyword>
<evidence type="ECO:0000313" key="4">
    <source>
        <dbReference type="Proteomes" id="UP000515733"/>
    </source>
</evidence>
<dbReference type="RefSeq" id="WP_170228279.1">
    <property type="nucleotide sequence ID" value="NZ_LR778301.1"/>
</dbReference>
<dbReference type="CDD" id="cd03789">
    <property type="entry name" value="GT9_LPS_heptosyltransferase"/>
    <property type="match status" value="1"/>
</dbReference>
<reference evidence="3 4" key="1">
    <citation type="submission" date="2020-03" db="EMBL/GenBank/DDBJ databases">
        <authorList>
            <consortium name="Genoscope - CEA"/>
            <person name="William W."/>
        </authorList>
    </citation>
    <scope>NUCLEOTIDE SEQUENCE [LARGE SCALE GENOMIC DNA]</scope>
    <source>
        <strain evidence="4">DSM 16959</strain>
    </source>
</reference>
<dbReference type="GO" id="GO:0009244">
    <property type="term" value="P:lipopolysaccharide core region biosynthetic process"/>
    <property type="evidence" value="ECO:0007669"/>
    <property type="project" value="TreeGrafter"/>
</dbReference>
<dbReference type="InterPro" id="IPR051199">
    <property type="entry name" value="LPS_LOS_Heptosyltrfase"/>
</dbReference>
<dbReference type="KEGG" id="doe:DENOEST_3209"/>
<proteinExistence type="predicted"/>
<dbReference type="SUPFAM" id="SSF53756">
    <property type="entry name" value="UDP-Glycosyltransferase/glycogen phosphorylase"/>
    <property type="match status" value="1"/>
</dbReference>